<dbReference type="EMBL" id="FOIS01000001">
    <property type="protein sequence ID" value="SEV85824.1"/>
    <property type="molecule type" value="Genomic_DNA"/>
</dbReference>
<dbReference type="SMART" id="SM00418">
    <property type="entry name" value="HTH_ARSR"/>
    <property type="match status" value="1"/>
</dbReference>
<evidence type="ECO:0000259" key="4">
    <source>
        <dbReference type="PROSITE" id="PS50987"/>
    </source>
</evidence>
<name>A0A1I0MCX1_9EURY</name>
<dbReference type="InterPro" id="IPR051081">
    <property type="entry name" value="HTH_MetalResp_TranReg"/>
</dbReference>
<reference evidence="6" key="1">
    <citation type="submission" date="2016-10" db="EMBL/GenBank/DDBJ databases">
        <authorList>
            <person name="Varghese N."/>
        </authorList>
    </citation>
    <scope>NUCLEOTIDE SEQUENCE [LARGE SCALE GENOMIC DNA]</scope>
    <source>
        <strain evidence="6">CGMCC 1.12284</strain>
    </source>
</reference>
<keyword evidence="1" id="KW-0805">Transcription regulation</keyword>
<accession>A0A1I0MCX1</accession>
<dbReference type="eggNOG" id="arCOG01680">
    <property type="taxonomic scope" value="Archaea"/>
</dbReference>
<dbReference type="NCBIfam" id="NF033788">
    <property type="entry name" value="HTH_metalloreg"/>
    <property type="match status" value="1"/>
</dbReference>
<dbReference type="SUPFAM" id="SSF46785">
    <property type="entry name" value="Winged helix' DNA-binding domain"/>
    <property type="match status" value="1"/>
</dbReference>
<feature type="domain" description="HTH arsR-type" evidence="4">
    <location>
        <begin position="6"/>
        <end position="99"/>
    </location>
</feature>
<evidence type="ECO:0000256" key="3">
    <source>
        <dbReference type="ARBA" id="ARBA00023163"/>
    </source>
</evidence>
<dbReference type="GO" id="GO:0003700">
    <property type="term" value="F:DNA-binding transcription factor activity"/>
    <property type="evidence" value="ECO:0007669"/>
    <property type="project" value="InterPro"/>
</dbReference>
<evidence type="ECO:0000313" key="6">
    <source>
        <dbReference type="Proteomes" id="UP000183275"/>
    </source>
</evidence>
<keyword evidence="6" id="KW-1185">Reference proteome</keyword>
<evidence type="ECO:0000256" key="2">
    <source>
        <dbReference type="ARBA" id="ARBA00023125"/>
    </source>
</evidence>
<dbReference type="STRING" id="1202768.SAMN05216285_0768"/>
<dbReference type="InterPro" id="IPR001845">
    <property type="entry name" value="HTH_ArsR_DNA-bd_dom"/>
</dbReference>
<organism evidence="5 6">
    <name type="scientific">Natrinema salifodinae</name>
    <dbReference type="NCBI Taxonomy" id="1202768"/>
    <lineage>
        <taxon>Archaea</taxon>
        <taxon>Methanobacteriati</taxon>
        <taxon>Methanobacteriota</taxon>
        <taxon>Stenosarchaea group</taxon>
        <taxon>Halobacteria</taxon>
        <taxon>Halobacteriales</taxon>
        <taxon>Natrialbaceae</taxon>
        <taxon>Natrinema</taxon>
    </lineage>
</organism>
<proteinExistence type="predicted"/>
<evidence type="ECO:0000256" key="1">
    <source>
        <dbReference type="ARBA" id="ARBA00023015"/>
    </source>
</evidence>
<dbReference type="PRINTS" id="PR00778">
    <property type="entry name" value="HTHARSR"/>
</dbReference>
<gene>
    <name evidence="5" type="ORF">SAMN05216285_0768</name>
</gene>
<dbReference type="GO" id="GO:0003677">
    <property type="term" value="F:DNA binding"/>
    <property type="evidence" value="ECO:0007669"/>
    <property type="project" value="UniProtKB-KW"/>
</dbReference>
<evidence type="ECO:0000313" key="5">
    <source>
        <dbReference type="EMBL" id="SEV85824.1"/>
    </source>
</evidence>
<sequence length="107" mass="12204">MGETLLWTDVIPVLVTLIDALGSGTRLAILRELSREPMYVSELAETIGMDGKSAVHHLSTLEEAGLVDHYRRGNRKYYELNRRIELRIAPPPERTFILQADEVDDER</sequence>
<dbReference type="CDD" id="cd00090">
    <property type="entry name" value="HTH_ARSR"/>
    <property type="match status" value="1"/>
</dbReference>
<dbReference type="PANTHER" id="PTHR33154">
    <property type="entry name" value="TRANSCRIPTIONAL REGULATOR, ARSR FAMILY"/>
    <property type="match status" value="1"/>
</dbReference>
<dbReference type="InterPro" id="IPR036390">
    <property type="entry name" value="WH_DNA-bd_sf"/>
</dbReference>
<dbReference type="Gene3D" id="1.10.10.10">
    <property type="entry name" value="Winged helix-like DNA-binding domain superfamily/Winged helix DNA-binding domain"/>
    <property type="match status" value="1"/>
</dbReference>
<keyword evidence="2" id="KW-0238">DNA-binding</keyword>
<dbReference type="PANTHER" id="PTHR33154:SF33">
    <property type="entry name" value="TRANSCRIPTIONAL REPRESSOR SDPR"/>
    <property type="match status" value="1"/>
</dbReference>
<dbReference type="InterPro" id="IPR011991">
    <property type="entry name" value="ArsR-like_HTH"/>
</dbReference>
<protein>
    <submittedName>
        <fullName evidence="5">Helix-turn-helix domain-containing protein</fullName>
    </submittedName>
</protein>
<dbReference type="InterPro" id="IPR036388">
    <property type="entry name" value="WH-like_DNA-bd_sf"/>
</dbReference>
<dbReference type="Pfam" id="PF12840">
    <property type="entry name" value="HTH_20"/>
    <property type="match status" value="1"/>
</dbReference>
<keyword evidence="3" id="KW-0804">Transcription</keyword>
<dbReference type="AlphaFoldDB" id="A0A1I0MCX1"/>
<dbReference type="PROSITE" id="PS50987">
    <property type="entry name" value="HTH_ARSR_2"/>
    <property type="match status" value="1"/>
</dbReference>
<dbReference type="Proteomes" id="UP000183275">
    <property type="component" value="Unassembled WGS sequence"/>
</dbReference>